<sequence>MIQKNLRFSQRLGLMAGAVPTLHGMSSPAPTTGEEGDQAGDPEKRGKPQAVRH</sequence>
<reference evidence="2 3" key="1">
    <citation type="journal article" date="2020" name="Nature">
        <title>Six reference-quality genomes reveal evolution of bat adaptations.</title>
        <authorList>
            <person name="Jebb D."/>
            <person name="Huang Z."/>
            <person name="Pippel M."/>
            <person name="Hughes G.M."/>
            <person name="Lavrichenko K."/>
            <person name="Devanna P."/>
            <person name="Winkler S."/>
            <person name="Jermiin L.S."/>
            <person name="Skirmuntt E.C."/>
            <person name="Katzourakis A."/>
            <person name="Burkitt-Gray L."/>
            <person name="Ray D.A."/>
            <person name="Sullivan K.A.M."/>
            <person name="Roscito J.G."/>
            <person name="Kirilenko B.M."/>
            <person name="Davalos L.M."/>
            <person name="Corthals A.P."/>
            <person name="Power M.L."/>
            <person name="Jones G."/>
            <person name="Ransome R.D."/>
            <person name="Dechmann D.K.N."/>
            <person name="Locatelli A.G."/>
            <person name="Puechmaille S.J."/>
            <person name="Fedrigo O."/>
            <person name="Jarvis E.D."/>
            <person name="Hiller M."/>
            <person name="Vernes S.C."/>
            <person name="Myers E.W."/>
            <person name="Teeling E.C."/>
        </authorList>
    </citation>
    <scope>NUCLEOTIDE SEQUENCE [LARGE SCALE GENOMIC DNA]</scope>
    <source>
        <strain evidence="2">MRouAeg1</strain>
        <tissue evidence="2">Muscle</tissue>
    </source>
</reference>
<evidence type="ECO:0000313" key="3">
    <source>
        <dbReference type="Proteomes" id="UP000593571"/>
    </source>
</evidence>
<feature type="region of interest" description="Disordered" evidence="1">
    <location>
        <begin position="20"/>
        <end position="53"/>
    </location>
</feature>
<dbReference type="Proteomes" id="UP000593571">
    <property type="component" value="Unassembled WGS sequence"/>
</dbReference>
<gene>
    <name evidence="2" type="ORF">HJG63_019167</name>
</gene>
<name>A0A7J8IVB7_ROUAE</name>
<dbReference type="AlphaFoldDB" id="A0A7J8IVB7"/>
<organism evidence="2 3">
    <name type="scientific">Rousettus aegyptiacus</name>
    <name type="common">Egyptian fruit bat</name>
    <name type="synonym">Pteropus aegyptiacus</name>
    <dbReference type="NCBI Taxonomy" id="9407"/>
    <lineage>
        <taxon>Eukaryota</taxon>
        <taxon>Metazoa</taxon>
        <taxon>Chordata</taxon>
        <taxon>Craniata</taxon>
        <taxon>Vertebrata</taxon>
        <taxon>Euteleostomi</taxon>
        <taxon>Mammalia</taxon>
        <taxon>Eutheria</taxon>
        <taxon>Laurasiatheria</taxon>
        <taxon>Chiroptera</taxon>
        <taxon>Yinpterochiroptera</taxon>
        <taxon>Pteropodoidea</taxon>
        <taxon>Pteropodidae</taxon>
        <taxon>Rousettinae</taxon>
        <taxon>Rousettus</taxon>
    </lineage>
</organism>
<comment type="caution">
    <text evidence="2">The sequence shown here is derived from an EMBL/GenBank/DDBJ whole genome shotgun (WGS) entry which is preliminary data.</text>
</comment>
<proteinExistence type="predicted"/>
<dbReference type="EMBL" id="JACASE010000003">
    <property type="protein sequence ID" value="KAF6487862.1"/>
    <property type="molecule type" value="Genomic_DNA"/>
</dbReference>
<evidence type="ECO:0000313" key="2">
    <source>
        <dbReference type="EMBL" id="KAF6487862.1"/>
    </source>
</evidence>
<accession>A0A7J8IVB7</accession>
<protein>
    <submittedName>
        <fullName evidence="2">THAP domain containing 10</fullName>
    </submittedName>
</protein>
<keyword evidence="3" id="KW-1185">Reference proteome</keyword>
<evidence type="ECO:0000256" key="1">
    <source>
        <dbReference type="SAM" id="MobiDB-lite"/>
    </source>
</evidence>